<evidence type="ECO:0000313" key="2">
    <source>
        <dbReference type="EMBL" id="MFD1066341.1"/>
    </source>
</evidence>
<feature type="transmembrane region" description="Helical" evidence="1">
    <location>
        <begin position="106"/>
        <end position="127"/>
    </location>
</feature>
<comment type="caution">
    <text evidence="2">The sequence shown here is derived from an EMBL/GenBank/DDBJ whole genome shotgun (WGS) entry which is preliminary data.</text>
</comment>
<dbReference type="RefSeq" id="WP_379591922.1">
    <property type="nucleotide sequence ID" value="NZ_JBHTKK010000010.1"/>
</dbReference>
<sequence length="256" mass="27826">MRNIIQAEYKKIFFIRFSKMYLLFTIGISLALGFIFAVTTNVTQGTAITDLSVMEVVSANMLGVDLASILLIVFTALTISKEFTAETIYTTLAVVPNRKQLFLGKYIIFFLLSITVSILMAALTYLSSQLILMANNMPLASLADTDIQQFVLGVLLMPIFYCLLTVAATFLFKSSGGGIAFSIIILAIPALISMFPGAIQQVLLPVMPQSAIHSLSGTTGAESFETTAAFTSVSILILWLVITSIIAVLSFQKKDF</sequence>
<organism evidence="2 3">
    <name type="scientific">Oceanobacillus locisalsi</name>
    <dbReference type="NCBI Taxonomy" id="546107"/>
    <lineage>
        <taxon>Bacteria</taxon>
        <taxon>Bacillati</taxon>
        <taxon>Bacillota</taxon>
        <taxon>Bacilli</taxon>
        <taxon>Bacillales</taxon>
        <taxon>Bacillaceae</taxon>
        <taxon>Oceanobacillus</taxon>
    </lineage>
</organism>
<keyword evidence="3" id="KW-1185">Reference proteome</keyword>
<feature type="transmembrane region" description="Helical" evidence="1">
    <location>
        <begin position="59"/>
        <end position="79"/>
    </location>
</feature>
<dbReference type="Proteomes" id="UP001597041">
    <property type="component" value="Unassembled WGS sequence"/>
</dbReference>
<reference evidence="3" key="1">
    <citation type="journal article" date="2019" name="Int. J. Syst. Evol. Microbiol.">
        <title>The Global Catalogue of Microorganisms (GCM) 10K type strain sequencing project: providing services to taxonomists for standard genome sequencing and annotation.</title>
        <authorList>
            <consortium name="The Broad Institute Genomics Platform"/>
            <consortium name="The Broad Institute Genome Sequencing Center for Infectious Disease"/>
            <person name="Wu L."/>
            <person name="Ma J."/>
        </authorList>
    </citation>
    <scope>NUCLEOTIDE SEQUENCE [LARGE SCALE GENOMIC DNA]</scope>
    <source>
        <strain evidence="3">CCUG 56608</strain>
    </source>
</reference>
<keyword evidence="1" id="KW-0472">Membrane</keyword>
<evidence type="ECO:0000256" key="1">
    <source>
        <dbReference type="SAM" id="Phobius"/>
    </source>
</evidence>
<proteinExistence type="predicted"/>
<name>A0ABW3NIS5_9BACI</name>
<feature type="transmembrane region" description="Helical" evidence="1">
    <location>
        <begin position="179"/>
        <end position="199"/>
    </location>
</feature>
<keyword evidence="1" id="KW-0812">Transmembrane</keyword>
<protein>
    <submittedName>
        <fullName evidence="2">ABC transporter permease</fullName>
    </submittedName>
</protein>
<evidence type="ECO:0000313" key="3">
    <source>
        <dbReference type="Proteomes" id="UP001597041"/>
    </source>
</evidence>
<dbReference type="Pfam" id="PF12730">
    <property type="entry name" value="ABC2_membrane_4"/>
    <property type="match status" value="1"/>
</dbReference>
<dbReference type="EMBL" id="JBHTKK010000010">
    <property type="protein sequence ID" value="MFD1066341.1"/>
    <property type="molecule type" value="Genomic_DNA"/>
</dbReference>
<feature type="transmembrane region" description="Helical" evidence="1">
    <location>
        <begin position="228"/>
        <end position="251"/>
    </location>
</feature>
<keyword evidence="1" id="KW-1133">Transmembrane helix</keyword>
<feature type="transmembrane region" description="Helical" evidence="1">
    <location>
        <begin position="147"/>
        <end position="172"/>
    </location>
</feature>
<feature type="transmembrane region" description="Helical" evidence="1">
    <location>
        <begin position="21"/>
        <end position="39"/>
    </location>
</feature>
<accession>A0ABW3NIS5</accession>
<gene>
    <name evidence="2" type="ORF">ACFQ19_09930</name>
</gene>